<keyword evidence="3" id="KW-1185">Reference proteome</keyword>
<protein>
    <submittedName>
        <fullName evidence="2">Uncharacterized protein</fullName>
    </submittedName>
</protein>
<evidence type="ECO:0000256" key="1">
    <source>
        <dbReference type="SAM" id="MobiDB-lite"/>
    </source>
</evidence>
<dbReference type="Proteomes" id="UP000187209">
    <property type="component" value="Unassembled WGS sequence"/>
</dbReference>
<proteinExistence type="predicted"/>
<feature type="compositionally biased region" description="Polar residues" evidence="1">
    <location>
        <begin position="31"/>
        <end position="46"/>
    </location>
</feature>
<gene>
    <name evidence="2" type="ORF">SteCoe_8573</name>
</gene>
<name>A0A1R2CJZ5_9CILI</name>
<evidence type="ECO:0000313" key="3">
    <source>
        <dbReference type="Proteomes" id="UP000187209"/>
    </source>
</evidence>
<evidence type="ECO:0000313" key="2">
    <source>
        <dbReference type="EMBL" id="OMJ89276.1"/>
    </source>
</evidence>
<organism evidence="2 3">
    <name type="scientific">Stentor coeruleus</name>
    <dbReference type="NCBI Taxonomy" id="5963"/>
    <lineage>
        <taxon>Eukaryota</taxon>
        <taxon>Sar</taxon>
        <taxon>Alveolata</taxon>
        <taxon>Ciliophora</taxon>
        <taxon>Postciliodesmatophora</taxon>
        <taxon>Heterotrichea</taxon>
        <taxon>Heterotrichida</taxon>
        <taxon>Stentoridae</taxon>
        <taxon>Stentor</taxon>
    </lineage>
</organism>
<reference evidence="2 3" key="1">
    <citation type="submission" date="2016-11" db="EMBL/GenBank/DDBJ databases">
        <title>The macronuclear genome of Stentor coeruleus: a giant cell with tiny introns.</title>
        <authorList>
            <person name="Slabodnick M."/>
            <person name="Ruby J.G."/>
            <person name="Reiff S.B."/>
            <person name="Swart E.C."/>
            <person name="Gosai S."/>
            <person name="Prabakaran S."/>
            <person name="Witkowska E."/>
            <person name="Larue G.E."/>
            <person name="Fisher S."/>
            <person name="Freeman R.M."/>
            <person name="Gunawardena J."/>
            <person name="Chu W."/>
            <person name="Stover N.A."/>
            <person name="Gregory B.D."/>
            <person name="Nowacki M."/>
            <person name="Derisi J."/>
            <person name="Roy S.W."/>
            <person name="Marshall W.F."/>
            <person name="Sood P."/>
        </authorList>
    </citation>
    <scope>NUCLEOTIDE SEQUENCE [LARGE SCALE GENOMIC DNA]</scope>
    <source>
        <strain evidence="2">WM001</strain>
    </source>
</reference>
<accession>A0A1R2CJZ5</accession>
<sequence length="148" mass="17061">MHRYLKTEISDLYISGTSSPIRSQADRAYSTDLQKPRTMTSTPDAKFSSPNKWYIRGHKFVTIYKIRTKPKPSPILFVSGTVHRRTPTPNGKSRLLTSREYLGKRLNRSNEGKNKSIFIPCSRNGKDPKFSSKNLQVDFQELSSWSYK</sequence>
<dbReference type="AlphaFoldDB" id="A0A1R2CJZ5"/>
<dbReference type="EMBL" id="MPUH01000129">
    <property type="protein sequence ID" value="OMJ89276.1"/>
    <property type="molecule type" value="Genomic_DNA"/>
</dbReference>
<feature type="region of interest" description="Disordered" evidence="1">
    <location>
        <begin position="24"/>
        <end position="46"/>
    </location>
</feature>
<comment type="caution">
    <text evidence="2">The sequence shown here is derived from an EMBL/GenBank/DDBJ whole genome shotgun (WGS) entry which is preliminary data.</text>
</comment>